<name>A0A9D3TA24_MEGAT</name>
<evidence type="ECO:0000256" key="13">
    <source>
        <dbReference type="SAM" id="MobiDB-lite"/>
    </source>
</evidence>
<keyword evidence="5" id="KW-0378">Hydrolase</keyword>
<feature type="binding site" evidence="12">
    <location>
        <position position="333"/>
    </location>
    <ligand>
        <name>Zn(2+)</name>
        <dbReference type="ChEBI" id="CHEBI:29105"/>
        <note>catalytic</note>
    </ligand>
</feature>
<dbReference type="Pfam" id="PF00200">
    <property type="entry name" value="Disintegrin"/>
    <property type="match status" value="1"/>
</dbReference>
<evidence type="ECO:0000313" key="20">
    <source>
        <dbReference type="Proteomes" id="UP001046870"/>
    </source>
</evidence>
<dbReference type="GO" id="GO:0046872">
    <property type="term" value="F:metal ion binding"/>
    <property type="evidence" value="ECO:0007669"/>
    <property type="project" value="UniProtKB-KW"/>
</dbReference>
<feature type="domain" description="Peptidase M12B" evidence="18">
    <location>
        <begin position="199"/>
        <end position="393"/>
    </location>
</feature>
<dbReference type="GO" id="GO:0006508">
    <property type="term" value="P:proteolysis"/>
    <property type="evidence" value="ECO:0007669"/>
    <property type="project" value="InterPro"/>
</dbReference>
<proteinExistence type="predicted"/>
<feature type="compositionally biased region" description="Polar residues" evidence="13">
    <location>
        <begin position="170"/>
        <end position="184"/>
    </location>
</feature>
<dbReference type="SMART" id="SM00608">
    <property type="entry name" value="ACR"/>
    <property type="match status" value="1"/>
</dbReference>
<evidence type="ECO:0000256" key="5">
    <source>
        <dbReference type="ARBA" id="ARBA00022801"/>
    </source>
</evidence>
<evidence type="ECO:0000256" key="7">
    <source>
        <dbReference type="ARBA" id="ARBA00022989"/>
    </source>
</evidence>
<keyword evidence="9 11" id="KW-1015">Disulfide bond</keyword>
<dbReference type="GO" id="GO:0004222">
    <property type="term" value="F:metalloendopeptidase activity"/>
    <property type="evidence" value="ECO:0007669"/>
    <property type="project" value="InterPro"/>
</dbReference>
<comment type="caution">
    <text evidence="11">Lacks conserved residue(s) required for the propagation of feature annotation.</text>
</comment>
<keyword evidence="8 14" id="KW-0472">Membrane</keyword>
<evidence type="ECO:0000256" key="6">
    <source>
        <dbReference type="ARBA" id="ARBA00022833"/>
    </source>
</evidence>
<evidence type="ECO:0000256" key="9">
    <source>
        <dbReference type="ARBA" id="ARBA00023157"/>
    </source>
</evidence>
<evidence type="ECO:0000259" key="16">
    <source>
        <dbReference type="PROSITE" id="PS50026"/>
    </source>
</evidence>
<feature type="disulfide bond" evidence="10">
    <location>
        <begin position="459"/>
        <end position="479"/>
    </location>
</feature>
<feature type="domain" description="Disintegrin" evidence="17">
    <location>
        <begin position="401"/>
        <end position="487"/>
    </location>
</feature>
<evidence type="ECO:0000313" key="19">
    <source>
        <dbReference type="EMBL" id="KAG7480750.1"/>
    </source>
</evidence>
<evidence type="ECO:0000256" key="2">
    <source>
        <dbReference type="ARBA" id="ARBA00004479"/>
    </source>
</evidence>
<reference evidence="19" key="1">
    <citation type="submission" date="2021-01" db="EMBL/GenBank/DDBJ databases">
        <authorList>
            <person name="Zahm M."/>
            <person name="Roques C."/>
            <person name="Cabau C."/>
            <person name="Klopp C."/>
            <person name="Donnadieu C."/>
            <person name="Jouanno E."/>
            <person name="Lampietro C."/>
            <person name="Louis A."/>
            <person name="Herpin A."/>
            <person name="Echchiki A."/>
            <person name="Berthelot C."/>
            <person name="Parey E."/>
            <person name="Roest-Crollius H."/>
            <person name="Braasch I."/>
            <person name="Postlethwait J."/>
            <person name="Bobe J."/>
            <person name="Montfort J."/>
            <person name="Bouchez O."/>
            <person name="Begum T."/>
            <person name="Mejri S."/>
            <person name="Adams A."/>
            <person name="Chen W.-J."/>
            <person name="Guiguen Y."/>
        </authorList>
    </citation>
    <scope>NUCLEOTIDE SEQUENCE</scope>
    <source>
        <strain evidence="19">YG-15Mar2019-1</strain>
        <tissue evidence="19">Brain</tissue>
    </source>
</reference>
<feature type="disulfide bond" evidence="12">
    <location>
        <begin position="348"/>
        <end position="372"/>
    </location>
</feature>
<sequence length="771" mass="85186">MTMMSKLLLLWICILSASLNPSEGLYPDLDGQEYEVVRPVKLHTLHKRDTESSRPEVLKYRMKVDGKDIEMQLEKNTALLTKDYTETHYTEDGTQVTSAPQDLDHCYYHGRIVNDDESMVSMSTCDGLRGYFKTAEQRYLIEPLSADDTGDHAVLKYENLNTDPPVCGVTNTSWDPDYPPSTSKMRSRASGPSLLQQQKYVELYVVGDNRLYKKMKNDNEEVRKRIFEIVNFVNMVYKPLNTFIAITGMEVWTDNDKISVTPPAGATLDAFTSWRNNMVKNKPHDNAQLITDIDFEGSTVGLAFIGTLCSGHSTGVIQNHNTRAVAVGATMAHEMGHNLGMSHDTSSCTCTSNSCIMAPALSYDTPRQFSSCSDANYEQFLTSRNPQCLFNKPDFMKVLSPSVCGNGFLERGEQCDCGTVEECKNPCCNATTCTLTKGSQCATGECCDNCKFAPFTTMCRRQQDECDLAEYCKGTDATCPEDVFAVNGKPCQNGQGYCINGHCPRRDDQCIKMWGDMAEVAGDFCYKQNTRGAYYAYCKRPSAVQYIGCQNQDIMCGKLFCIKGNDSPNYGRSVTIVQCKATFYGDPDMDFGQVDAGTKCGDEKVCHNYECVHLETAYRSTNCSARCRGHAVCNHKLECQCLPGWLPPNCETKDQKAPGGLSPGAIVGIAVAVGLLILIIVAVIGAILVKRRRKRFPSHRPPTHKSSPAVSSPGLNNPAFSHPMVQAPHQETTKPVRPKGPPPPPPPVQSRPPAYNLAAARQALRPPPPRV</sequence>
<keyword evidence="15" id="KW-0732">Signal</keyword>
<dbReference type="AlphaFoldDB" id="A0A9D3TA24"/>
<feature type="region of interest" description="Disordered" evidence="13">
    <location>
        <begin position="170"/>
        <end position="191"/>
    </location>
</feature>
<feature type="disulfide bond" evidence="11">
    <location>
        <begin position="623"/>
        <end position="633"/>
    </location>
</feature>
<dbReference type="InterPro" id="IPR024079">
    <property type="entry name" value="MetalloPept_cat_dom_sf"/>
</dbReference>
<dbReference type="InterPro" id="IPR018358">
    <property type="entry name" value="Disintegrin_CS"/>
</dbReference>
<keyword evidence="11" id="KW-0245">EGF-like domain</keyword>
<keyword evidence="20" id="KW-1185">Reference proteome</keyword>
<dbReference type="SUPFAM" id="SSF55486">
    <property type="entry name" value="Metalloproteases ('zincins'), catalytic domain"/>
    <property type="match status" value="1"/>
</dbReference>
<protein>
    <submittedName>
        <fullName evidence="19">Uncharacterized protein</fullName>
    </submittedName>
</protein>
<feature type="domain" description="EGF-like" evidence="16">
    <location>
        <begin position="619"/>
        <end position="651"/>
    </location>
</feature>
<dbReference type="Gene3D" id="4.10.70.10">
    <property type="entry name" value="Disintegrin domain"/>
    <property type="match status" value="1"/>
</dbReference>
<evidence type="ECO:0000256" key="11">
    <source>
        <dbReference type="PROSITE-ProRule" id="PRU00076"/>
    </source>
</evidence>
<evidence type="ECO:0000256" key="14">
    <source>
        <dbReference type="SAM" id="Phobius"/>
    </source>
</evidence>
<dbReference type="PROSITE" id="PS50214">
    <property type="entry name" value="DISINTEGRIN_2"/>
    <property type="match status" value="1"/>
</dbReference>
<dbReference type="InterPro" id="IPR002870">
    <property type="entry name" value="Peptidase_M12B_N"/>
</dbReference>
<comment type="cofactor">
    <cofactor evidence="1">
        <name>Zn(2+)</name>
        <dbReference type="ChEBI" id="CHEBI:29105"/>
    </cofactor>
</comment>
<dbReference type="Pfam" id="PF01562">
    <property type="entry name" value="Pep_M12B_propep"/>
    <property type="match status" value="1"/>
</dbReference>
<feature type="binding site" evidence="12">
    <location>
        <position position="343"/>
    </location>
    <ligand>
        <name>Zn(2+)</name>
        <dbReference type="ChEBI" id="CHEBI:29105"/>
        <note>catalytic</note>
    </ligand>
</feature>
<dbReference type="FunFam" id="4.10.70.10:FF:000001">
    <property type="entry name" value="Disintegrin and metalloproteinase domain-containing protein 22"/>
    <property type="match status" value="1"/>
</dbReference>
<evidence type="ECO:0000256" key="10">
    <source>
        <dbReference type="PROSITE-ProRule" id="PRU00068"/>
    </source>
</evidence>
<dbReference type="PROSITE" id="PS50026">
    <property type="entry name" value="EGF_3"/>
    <property type="match status" value="1"/>
</dbReference>
<feature type="compositionally biased region" description="Pro residues" evidence="13">
    <location>
        <begin position="738"/>
        <end position="750"/>
    </location>
</feature>
<dbReference type="OrthoDB" id="5951731at2759"/>
<dbReference type="Pfam" id="PF08516">
    <property type="entry name" value="ADAM_CR"/>
    <property type="match status" value="1"/>
</dbReference>
<evidence type="ECO:0000256" key="8">
    <source>
        <dbReference type="ARBA" id="ARBA00023136"/>
    </source>
</evidence>
<dbReference type="PRINTS" id="PR00289">
    <property type="entry name" value="DISINTEGRIN"/>
</dbReference>
<feature type="compositionally biased region" description="Low complexity" evidence="13">
    <location>
        <begin position="751"/>
        <end position="764"/>
    </location>
</feature>
<feature type="active site" evidence="12">
    <location>
        <position position="334"/>
    </location>
</feature>
<keyword evidence="3 14" id="KW-0812">Transmembrane</keyword>
<evidence type="ECO:0000256" key="15">
    <source>
        <dbReference type="SAM" id="SignalP"/>
    </source>
</evidence>
<feature type="chain" id="PRO_5038536461" evidence="15">
    <location>
        <begin position="25"/>
        <end position="771"/>
    </location>
</feature>
<feature type="disulfide bond" evidence="11">
    <location>
        <begin position="641"/>
        <end position="650"/>
    </location>
</feature>
<comment type="caution">
    <text evidence="19">The sequence shown here is derived from an EMBL/GenBank/DDBJ whole genome shotgun (WGS) entry which is preliminary data.</text>
</comment>
<evidence type="ECO:0000256" key="12">
    <source>
        <dbReference type="PROSITE-ProRule" id="PRU00276"/>
    </source>
</evidence>
<dbReference type="SMART" id="SM00050">
    <property type="entry name" value="DISIN"/>
    <property type="match status" value="1"/>
</dbReference>
<evidence type="ECO:0000256" key="3">
    <source>
        <dbReference type="ARBA" id="ARBA00022692"/>
    </source>
</evidence>
<dbReference type="InterPro" id="IPR001590">
    <property type="entry name" value="Peptidase_M12B"/>
</dbReference>
<dbReference type="GO" id="GO:0005886">
    <property type="term" value="C:plasma membrane"/>
    <property type="evidence" value="ECO:0007669"/>
    <property type="project" value="TreeGrafter"/>
</dbReference>
<feature type="signal peptide" evidence="15">
    <location>
        <begin position="1"/>
        <end position="24"/>
    </location>
</feature>
<accession>A0A9D3TA24</accession>
<organism evidence="19 20">
    <name type="scientific">Megalops atlanticus</name>
    <name type="common">Tarpon</name>
    <name type="synonym">Clupea gigantea</name>
    <dbReference type="NCBI Taxonomy" id="7932"/>
    <lineage>
        <taxon>Eukaryota</taxon>
        <taxon>Metazoa</taxon>
        <taxon>Chordata</taxon>
        <taxon>Craniata</taxon>
        <taxon>Vertebrata</taxon>
        <taxon>Euteleostomi</taxon>
        <taxon>Actinopterygii</taxon>
        <taxon>Neopterygii</taxon>
        <taxon>Teleostei</taxon>
        <taxon>Elopiformes</taxon>
        <taxon>Megalopidae</taxon>
        <taxon>Megalops</taxon>
    </lineage>
</organism>
<dbReference type="InterPro" id="IPR034027">
    <property type="entry name" value="Reprolysin_adamalysin"/>
</dbReference>
<dbReference type="SUPFAM" id="SSF57552">
    <property type="entry name" value="Blood coagulation inhibitor (disintegrin)"/>
    <property type="match status" value="1"/>
</dbReference>
<dbReference type="PROSITE" id="PS00427">
    <property type="entry name" value="DISINTEGRIN_1"/>
    <property type="match status" value="1"/>
</dbReference>
<dbReference type="EMBL" id="JAFDVH010000004">
    <property type="protein sequence ID" value="KAG7480750.1"/>
    <property type="molecule type" value="Genomic_DNA"/>
</dbReference>
<dbReference type="Gene3D" id="3.40.390.10">
    <property type="entry name" value="Collagenase (Catalytic Domain)"/>
    <property type="match status" value="1"/>
</dbReference>
<evidence type="ECO:0000259" key="17">
    <source>
        <dbReference type="PROSITE" id="PS50214"/>
    </source>
</evidence>
<feature type="compositionally biased region" description="Polar residues" evidence="13">
    <location>
        <begin position="704"/>
        <end position="719"/>
    </location>
</feature>
<evidence type="ECO:0000259" key="18">
    <source>
        <dbReference type="PROSITE" id="PS50215"/>
    </source>
</evidence>
<dbReference type="CDD" id="cd04269">
    <property type="entry name" value="ZnMc_adamalysin_II_like"/>
    <property type="match status" value="1"/>
</dbReference>
<evidence type="ECO:0000256" key="1">
    <source>
        <dbReference type="ARBA" id="ARBA00001947"/>
    </source>
</evidence>
<feature type="region of interest" description="Disordered" evidence="13">
    <location>
        <begin position="694"/>
        <end position="771"/>
    </location>
</feature>
<feature type="compositionally biased region" description="Basic residues" evidence="13">
    <location>
        <begin position="694"/>
        <end position="703"/>
    </location>
</feature>
<keyword evidence="7 14" id="KW-1133">Transmembrane helix</keyword>
<feature type="disulfide bond" evidence="12">
    <location>
        <begin position="350"/>
        <end position="355"/>
    </location>
</feature>
<dbReference type="InterPro" id="IPR006586">
    <property type="entry name" value="ADAM_Cys-rich"/>
</dbReference>
<gene>
    <name evidence="19" type="ORF">MATL_G00059580</name>
</gene>
<dbReference type="PROSITE" id="PS50215">
    <property type="entry name" value="ADAM_MEPRO"/>
    <property type="match status" value="1"/>
</dbReference>
<dbReference type="PANTHER" id="PTHR11905:SF32">
    <property type="entry name" value="DISINTEGRIN AND METALLOPROTEINASE DOMAIN-CONTAINING PROTEIN 28"/>
    <property type="match status" value="1"/>
</dbReference>
<dbReference type="InterPro" id="IPR036436">
    <property type="entry name" value="Disintegrin_dom_sf"/>
</dbReference>
<dbReference type="Proteomes" id="UP001046870">
    <property type="component" value="Chromosome 4"/>
</dbReference>
<dbReference type="PROSITE" id="PS01186">
    <property type="entry name" value="EGF_2"/>
    <property type="match status" value="1"/>
</dbReference>
<dbReference type="InterPro" id="IPR001762">
    <property type="entry name" value="Disintegrin_dom"/>
</dbReference>
<dbReference type="Pfam" id="PF01421">
    <property type="entry name" value="Reprolysin"/>
    <property type="match status" value="1"/>
</dbReference>
<dbReference type="PANTHER" id="PTHR11905">
    <property type="entry name" value="ADAM A DISINTEGRIN AND METALLOPROTEASE DOMAIN"/>
    <property type="match status" value="1"/>
</dbReference>
<dbReference type="FunFam" id="3.40.390.10:FF:000002">
    <property type="entry name" value="Disintegrin and metalloproteinase domain-containing protein 22"/>
    <property type="match status" value="1"/>
</dbReference>
<comment type="subcellular location">
    <subcellularLocation>
        <location evidence="2">Membrane</location>
        <topology evidence="2">Single-pass type I membrane protein</topology>
    </subcellularLocation>
</comment>
<feature type="transmembrane region" description="Helical" evidence="14">
    <location>
        <begin position="665"/>
        <end position="689"/>
    </location>
</feature>
<dbReference type="InterPro" id="IPR000742">
    <property type="entry name" value="EGF"/>
</dbReference>
<keyword evidence="4 12" id="KW-0479">Metal-binding</keyword>
<keyword evidence="6 12" id="KW-0862">Zinc</keyword>
<feature type="binding site" evidence="12">
    <location>
        <position position="337"/>
    </location>
    <ligand>
        <name>Zn(2+)</name>
        <dbReference type="ChEBI" id="CHEBI:29105"/>
        <note>catalytic</note>
    </ligand>
</feature>
<evidence type="ECO:0000256" key="4">
    <source>
        <dbReference type="ARBA" id="ARBA00022723"/>
    </source>
</evidence>